<dbReference type="Gene3D" id="1.25.40.10">
    <property type="entry name" value="Tetratricopeptide repeat domain"/>
    <property type="match status" value="1"/>
</dbReference>
<keyword evidence="2 3" id="KW-0802">TPR repeat</keyword>
<dbReference type="InterPro" id="IPR019734">
    <property type="entry name" value="TPR_rpt"/>
</dbReference>
<keyword evidence="4" id="KW-0732">Signal</keyword>
<evidence type="ECO:0000256" key="2">
    <source>
        <dbReference type="ARBA" id="ARBA00022803"/>
    </source>
</evidence>
<reference evidence="5" key="1">
    <citation type="submission" date="2020-01" db="EMBL/GenBank/DDBJ databases">
        <authorList>
            <person name="Rat A."/>
        </authorList>
    </citation>
    <scope>NUCLEOTIDE SEQUENCE</scope>
    <source>
        <strain evidence="5">LMG 31161</strain>
    </source>
</reference>
<dbReference type="SUPFAM" id="SSF48452">
    <property type="entry name" value="TPR-like"/>
    <property type="match status" value="1"/>
</dbReference>
<feature type="repeat" description="TPR" evidence="3">
    <location>
        <begin position="105"/>
        <end position="138"/>
    </location>
</feature>
<dbReference type="PROSITE" id="PS50005">
    <property type="entry name" value="TPR"/>
    <property type="match status" value="1"/>
</dbReference>
<dbReference type="InterPro" id="IPR011990">
    <property type="entry name" value="TPR-like_helical_dom_sf"/>
</dbReference>
<reference evidence="6 7" key="2">
    <citation type="submission" date="2020-02" db="EMBL/GenBank/DDBJ databases">
        <authorList>
            <person name="Sun Q."/>
            <person name="Inoue M."/>
        </authorList>
    </citation>
    <scope>NUCLEOTIDE SEQUENCE [LARGE SCALE GENOMIC DNA]</scope>
    <source>
        <strain evidence="6 7">KCTC 22478</strain>
    </source>
</reference>
<gene>
    <name evidence="6" type="ORF">GWK15_17535</name>
    <name evidence="5" type="ORF">GXW75_01570</name>
</gene>
<evidence type="ECO:0000256" key="3">
    <source>
        <dbReference type="PROSITE-ProRule" id="PRU00339"/>
    </source>
</evidence>
<dbReference type="Proteomes" id="UP000746741">
    <property type="component" value="Unassembled WGS sequence"/>
</dbReference>
<feature type="chain" id="PRO_5040866524" evidence="4">
    <location>
        <begin position="20"/>
        <end position="191"/>
    </location>
</feature>
<dbReference type="EMBL" id="JAAEDK010000003">
    <property type="protein sequence ID" value="MBR0657922.1"/>
    <property type="molecule type" value="Genomic_DNA"/>
</dbReference>
<evidence type="ECO:0000313" key="6">
    <source>
        <dbReference type="EMBL" id="NKE18760.1"/>
    </source>
</evidence>
<evidence type="ECO:0000313" key="8">
    <source>
        <dbReference type="Proteomes" id="UP001138708"/>
    </source>
</evidence>
<evidence type="ECO:0000313" key="7">
    <source>
        <dbReference type="Proteomes" id="UP000746741"/>
    </source>
</evidence>
<keyword evidence="1" id="KW-0677">Repeat</keyword>
<reference evidence="5" key="3">
    <citation type="journal article" date="2021" name="Syst. Appl. Microbiol.">
        <title>Roseomonas hellenica sp. nov., isolated from roots of wild-growing Alkanna tinctoria.</title>
        <authorList>
            <person name="Rat A."/>
            <person name="Naranjo H.D."/>
            <person name="Lebbe L."/>
            <person name="Cnockaert M."/>
            <person name="Krigas N."/>
            <person name="Grigoriadou K."/>
            <person name="Maloupa E."/>
            <person name="Willems A."/>
        </authorList>
    </citation>
    <scope>NUCLEOTIDE SEQUENCE</scope>
    <source>
        <strain evidence="5">LMG 31161</strain>
    </source>
</reference>
<dbReference type="EMBL" id="JAAVUP010000005">
    <property type="protein sequence ID" value="NKE18760.1"/>
    <property type="molecule type" value="Genomic_DNA"/>
</dbReference>
<dbReference type="PANTHER" id="PTHR44858:SF1">
    <property type="entry name" value="UDP-N-ACETYLGLUCOSAMINE--PEPTIDE N-ACETYLGLUCOSAMINYLTRANSFERASE SPINDLY-RELATED"/>
    <property type="match status" value="1"/>
</dbReference>
<name>A0A9X9WC62_9PROT</name>
<dbReference type="RefSeq" id="WP_168042664.1">
    <property type="nucleotide sequence ID" value="NZ_JAAEDK010000003.1"/>
</dbReference>
<proteinExistence type="predicted"/>
<dbReference type="InterPro" id="IPR050498">
    <property type="entry name" value="Ycf3"/>
</dbReference>
<evidence type="ECO:0000256" key="1">
    <source>
        <dbReference type="ARBA" id="ARBA00022737"/>
    </source>
</evidence>
<evidence type="ECO:0000256" key="4">
    <source>
        <dbReference type="SAM" id="SignalP"/>
    </source>
</evidence>
<sequence length="191" mass="20394">MRAVLVLLVLLTAPGLALAQQRPAAGRGADAARPDLDTLFEALKAAPDEASAAMVESRIRAAWVAQASPAAVLLLRRGARNLAARTNDEALEDFDAAIILSPTSAEAWHQRAQAYAALGDATAAARDLQEALRLEPRHFGALMTLSILQEERGDARAALRSLEAAMALYPRLPGGDQRLRELRRKAEGDAT</sequence>
<accession>A0A9X9WC62</accession>
<dbReference type="PANTHER" id="PTHR44858">
    <property type="entry name" value="TETRATRICOPEPTIDE REPEAT PROTEIN 6"/>
    <property type="match status" value="1"/>
</dbReference>
<organism evidence="5 8">
    <name type="scientific">Neoroseomonas oryzicola</name>
    <dbReference type="NCBI Taxonomy" id="535904"/>
    <lineage>
        <taxon>Bacteria</taxon>
        <taxon>Pseudomonadati</taxon>
        <taxon>Pseudomonadota</taxon>
        <taxon>Alphaproteobacteria</taxon>
        <taxon>Acetobacterales</taxon>
        <taxon>Acetobacteraceae</taxon>
        <taxon>Neoroseomonas</taxon>
    </lineage>
</organism>
<dbReference type="SMART" id="SM00028">
    <property type="entry name" value="TPR"/>
    <property type="match status" value="3"/>
</dbReference>
<dbReference type="Proteomes" id="UP001138708">
    <property type="component" value="Unassembled WGS sequence"/>
</dbReference>
<dbReference type="Pfam" id="PF07719">
    <property type="entry name" value="TPR_2"/>
    <property type="match status" value="1"/>
</dbReference>
<dbReference type="InterPro" id="IPR013105">
    <property type="entry name" value="TPR_2"/>
</dbReference>
<keyword evidence="7" id="KW-1185">Reference proteome</keyword>
<evidence type="ECO:0000313" key="5">
    <source>
        <dbReference type="EMBL" id="MBR0657922.1"/>
    </source>
</evidence>
<dbReference type="AlphaFoldDB" id="A0A9X9WC62"/>
<feature type="signal peptide" evidence="4">
    <location>
        <begin position="1"/>
        <end position="19"/>
    </location>
</feature>
<comment type="caution">
    <text evidence="5">The sequence shown here is derived from an EMBL/GenBank/DDBJ whole genome shotgun (WGS) entry which is preliminary data.</text>
</comment>
<protein>
    <submittedName>
        <fullName evidence="5">Tetratricopeptide repeat protein</fullName>
    </submittedName>
</protein>